<dbReference type="AlphaFoldDB" id="A0A7C5EQH7"/>
<reference evidence="3" key="1">
    <citation type="journal article" date="2020" name="mSystems">
        <title>Genome- and Community-Level Interaction Insights into Carbon Utilization and Element Cycling Functions of Hydrothermarchaeota in Hydrothermal Sediment.</title>
        <authorList>
            <person name="Zhou Z."/>
            <person name="Liu Y."/>
            <person name="Xu W."/>
            <person name="Pan J."/>
            <person name="Luo Z.H."/>
            <person name="Li M."/>
        </authorList>
    </citation>
    <scope>NUCLEOTIDE SEQUENCE [LARGE SCALE GENOMIC DNA]</scope>
    <source>
        <strain evidence="3">SpSt-853</strain>
    </source>
</reference>
<dbReference type="InterPro" id="IPR006016">
    <property type="entry name" value="UspA"/>
</dbReference>
<comment type="similarity">
    <text evidence="1">Belongs to the universal stress protein A family.</text>
</comment>
<evidence type="ECO:0000259" key="2">
    <source>
        <dbReference type="Pfam" id="PF00582"/>
    </source>
</evidence>
<dbReference type="InterPro" id="IPR006015">
    <property type="entry name" value="Universal_stress_UspA"/>
</dbReference>
<comment type="caution">
    <text evidence="3">The sequence shown here is derived from an EMBL/GenBank/DDBJ whole genome shotgun (WGS) entry which is preliminary data.</text>
</comment>
<dbReference type="SUPFAM" id="SSF52402">
    <property type="entry name" value="Adenine nucleotide alpha hydrolases-like"/>
    <property type="match status" value="2"/>
</dbReference>
<dbReference type="PANTHER" id="PTHR46268:SF6">
    <property type="entry name" value="UNIVERSAL STRESS PROTEIN UP12"/>
    <property type="match status" value="1"/>
</dbReference>
<feature type="domain" description="UspA" evidence="2">
    <location>
        <begin position="143"/>
        <end position="278"/>
    </location>
</feature>
<gene>
    <name evidence="3" type="ORF">ENW48_04095</name>
</gene>
<evidence type="ECO:0000313" key="3">
    <source>
        <dbReference type="EMBL" id="HGZ11383.1"/>
    </source>
</evidence>
<sequence length="281" mass="29336">MSVFHNILVAVDGSPASLHALKESFGLAGGTLAAIFVAPASGPEPGLGARPAAYWLDVQTKALAAAAELARAAGVPLKTIAAQGEAHEGIVAAAEEEVSDLIVVGLKGRDLPPAALMGSTTARVIGFSPRNVLIVPESAGIGFKRLLLPTDGSRYSHQATEEALRICRVSGGELVVLSVLDAPPGFVQEAPEVAKDWLDTLQELTARVQRRAESQGIRCQTAVLSGSAYRIIVEQARKVGASLIVMGSHGRTGIKRLLMGSVTERVVGYAPCPVLVVKRKK</sequence>
<dbReference type="PRINTS" id="PR01438">
    <property type="entry name" value="UNVRSLSTRESS"/>
</dbReference>
<feature type="domain" description="UspA" evidence="2">
    <location>
        <begin position="4"/>
        <end position="136"/>
    </location>
</feature>
<dbReference type="PANTHER" id="PTHR46268">
    <property type="entry name" value="STRESS RESPONSE PROTEIN NHAX"/>
    <property type="match status" value="1"/>
</dbReference>
<protein>
    <submittedName>
        <fullName evidence="3">Universal stress protein</fullName>
    </submittedName>
</protein>
<name>A0A7C5EQH7_9BACT</name>
<dbReference type="Pfam" id="PF00582">
    <property type="entry name" value="Usp"/>
    <property type="match status" value="2"/>
</dbReference>
<dbReference type="EMBL" id="DTKJ01000028">
    <property type="protein sequence ID" value="HGZ11383.1"/>
    <property type="molecule type" value="Genomic_DNA"/>
</dbReference>
<evidence type="ECO:0000256" key="1">
    <source>
        <dbReference type="ARBA" id="ARBA00008791"/>
    </source>
</evidence>
<organism evidence="3">
    <name type="scientific">Desulfobacca acetoxidans</name>
    <dbReference type="NCBI Taxonomy" id="60893"/>
    <lineage>
        <taxon>Bacteria</taxon>
        <taxon>Pseudomonadati</taxon>
        <taxon>Thermodesulfobacteriota</taxon>
        <taxon>Desulfobaccia</taxon>
        <taxon>Desulfobaccales</taxon>
        <taxon>Desulfobaccaceae</taxon>
        <taxon>Desulfobacca</taxon>
    </lineage>
</organism>
<accession>A0A7C5EQH7</accession>
<dbReference type="InterPro" id="IPR014729">
    <property type="entry name" value="Rossmann-like_a/b/a_fold"/>
</dbReference>
<dbReference type="CDD" id="cd00293">
    <property type="entry name" value="USP-like"/>
    <property type="match status" value="2"/>
</dbReference>
<dbReference type="Gene3D" id="3.40.50.620">
    <property type="entry name" value="HUPs"/>
    <property type="match status" value="2"/>
</dbReference>
<proteinExistence type="inferred from homology"/>